<keyword evidence="3" id="KW-1133">Transmembrane helix</keyword>
<evidence type="ECO:0000256" key="4">
    <source>
        <dbReference type="ARBA" id="ARBA00023136"/>
    </source>
</evidence>
<dbReference type="InterPro" id="IPR000337">
    <property type="entry name" value="GPCR_3"/>
</dbReference>
<dbReference type="Pfam" id="PF01094">
    <property type="entry name" value="ANF_receptor"/>
    <property type="match status" value="1"/>
</dbReference>
<dbReference type="PRINTS" id="PR00248">
    <property type="entry name" value="GPCRMGR"/>
</dbReference>
<keyword evidence="9" id="KW-1185">Reference proteome</keyword>
<dbReference type="InterPro" id="IPR028082">
    <property type="entry name" value="Peripla_BP_I"/>
</dbReference>
<protein>
    <recommendedName>
        <fullName evidence="7">Receptor ligand binding region domain-containing protein</fullName>
    </recommendedName>
</protein>
<evidence type="ECO:0000256" key="5">
    <source>
        <dbReference type="ARBA" id="ARBA00023170"/>
    </source>
</evidence>
<comment type="subcellular location">
    <subcellularLocation>
        <location evidence="1">Membrane</location>
        <topology evidence="1">Multi-pass membrane protein</topology>
    </subcellularLocation>
</comment>
<dbReference type="InterPro" id="IPR000068">
    <property type="entry name" value="GPCR_3_Ca_sens_rcpt-rel"/>
</dbReference>
<evidence type="ECO:0000256" key="3">
    <source>
        <dbReference type="ARBA" id="ARBA00022989"/>
    </source>
</evidence>
<organism evidence="8 9">
    <name type="scientific">Silurus meridionalis</name>
    <name type="common">Southern catfish</name>
    <name type="synonym">Silurus soldatovi meridionalis</name>
    <dbReference type="NCBI Taxonomy" id="175797"/>
    <lineage>
        <taxon>Eukaryota</taxon>
        <taxon>Metazoa</taxon>
        <taxon>Chordata</taxon>
        <taxon>Craniata</taxon>
        <taxon>Vertebrata</taxon>
        <taxon>Euteleostomi</taxon>
        <taxon>Actinopterygii</taxon>
        <taxon>Neopterygii</taxon>
        <taxon>Teleostei</taxon>
        <taxon>Ostariophysi</taxon>
        <taxon>Siluriformes</taxon>
        <taxon>Siluridae</taxon>
        <taxon>Silurus</taxon>
    </lineage>
</organism>
<dbReference type="GO" id="GO:0004930">
    <property type="term" value="F:G protein-coupled receptor activity"/>
    <property type="evidence" value="ECO:0007669"/>
    <property type="project" value="InterPro"/>
</dbReference>
<reference evidence="8" key="1">
    <citation type="submission" date="2020-08" db="EMBL/GenBank/DDBJ databases">
        <title>Chromosome-level assembly of Southern catfish (Silurus meridionalis) provides insights into visual adaptation to the nocturnal and benthic lifestyles.</title>
        <authorList>
            <person name="Zhang Y."/>
            <person name="Wang D."/>
            <person name="Peng Z."/>
        </authorList>
    </citation>
    <scope>NUCLEOTIDE SEQUENCE</scope>
    <source>
        <strain evidence="8">SWU-2019-XX</strain>
        <tissue evidence="8">Muscle</tissue>
    </source>
</reference>
<dbReference type="PANTHER" id="PTHR24061">
    <property type="entry name" value="CALCIUM-SENSING RECEPTOR-RELATED"/>
    <property type="match status" value="1"/>
</dbReference>
<dbReference type="AlphaFoldDB" id="A0A8T0B004"/>
<feature type="domain" description="Receptor ligand binding region" evidence="7">
    <location>
        <begin position="49"/>
        <end position="136"/>
    </location>
</feature>
<proteinExistence type="predicted"/>
<comment type="caution">
    <text evidence="8">The sequence shown here is derived from an EMBL/GenBank/DDBJ whole genome shotgun (WGS) entry which is preliminary data.</text>
</comment>
<evidence type="ECO:0000256" key="1">
    <source>
        <dbReference type="ARBA" id="ARBA00004141"/>
    </source>
</evidence>
<name>A0A8T0B004_SILME</name>
<dbReference type="Proteomes" id="UP000606274">
    <property type="component" value="Unassembled WGS sequence"/>
</dbReference>
<dbReference type="GO" id="GO:0005886">
    <property type="term" value="C:plasma membrane"/>
    <property type="evidence" value="ECO:0007669"/>
    <property type="project" value="TreeGrafter"/>
</dbReference>
<evidence type="ECO:0000256" key="6">
    <source>
        <dbReference type="ARBA" id="ARBA00023180"/>
    </source>
</evidence>
<keyword evidence="2" id="KW-0812">Transmembrane</keyword>
<sequence>PQLSKDGDVLIGGLFSFHVKWDQTTHVFTSGLQQPKCISLSLREFQNAQTMVFAIEEVNNRTDILPGVKLGYKIYDSCGSVEITTRASLSLVNGNDKNTSVMSCLKPDGVQAIIGQTSSSPSIAMSVTVGPLHIPV</sequence>
<evidence type="ECO:0000313" key="9">
    <source>
        <dbReference type="Proteomes" id="UP000606274"/>
    </source>
</evidence>
<keyword evidence="4" id="KW-0472">Membrane</keyword>
<evidence type="ECO:0000256" key="2">
    <source>
        <dbReference type="ARBA" id="ARBA00022692"/>
    </source>
</evidence>
<accession>A0A8T0B004</accession>
<dbReference type="InterPro" id="IPR001828">
    <property type="entry name" value="ANF_lig-bd_rcpt"/>
</dbReference>
<evidence type="ECO:0000259" key="7">
    <source>
        <dbReference type="Pfam" id="PF01094"/>
    </source>
</evidence>
<evidence type="ECO:0000313" key="8">
    <source>
        <dbReference type="EMBL" id="KAF7698801.1"/>
    </source>
</evidence>
<keyword evidence="6" id="KW-0325">Glycoprotein</keyword>
<feature type="non-terminal residue" evidence="8">
    <location>
        <position position="136"/>
    </location>
</feature>
<dbReference type="SUPFAM" id="SSF53822">
    <property type="entry name" value="Periplasmic binding protein-like I"/>
    <property type="match status" value="1"/>
</dbReference>
<feature type="non-terminal residue" evidence="8">
    <location>
        <position position="1"/>
    </location>
</feature>
<dbReference type="PANTHER" id="PTHR24061:SF528">
    <property type="entry name" value="C-FAMILY ODORANT RECEPTOR OLFCD2-RELATED"/>
    <property type="match status" value="1"/>
</dbReference>
<dbReference type="EMBL" id="JABFDY010000013">
    <property type="protein sequence ID" value="KAF7698801.1"/>
    <property type="molecule type" value="Genomic_DNA"/>
</dbReference>
<gene>
    <name evidence="8" type="ORF">HF521_003543</name>
</gene>
<keyword evidence="5" id="KW-0675">Receptor</keyword>
<dbReference type="Gene3D" id="3.40.50.2300">
    <property type="match status" value="1"/>
</dbReference>